<dbReference type="InterPro" id="IPR055741">
    <property type="entry name" value="DUF7317"/>
</dbReference>
<organism evidence="1 2">
    <name type="scientific">Halobium palmae</name>
    <dbReference type="NCBI Taxonomy" id="1776492"/>
    <lineage>
        <taxon>Archaea</taxon>
        <taxon>Methanobacteriati</taxon>
        <taxon>Methanobacteriota</taxon>
        <taxon>Stenosarchaea group</taxon>
        <taxon>Halobacteria</taxon>
        <taxon>Halobacteriales</taxon>
        <taxon>Haloferacaceae</taxon>
        <taxon>Halobium</taxon>
    </lineage>
</organism>
<proteinExistence type="predicted"/>
<protein>
    <submittedName>
        <fullName evidence="1">Uncharacterized protein</fullName>
    </submittedName>
</protein>
<dbReference type="AlphaFoldDB" id="A0ABD5S639"/>
<comment type="caution">
    <text evidence="1">The sequence shown here is derived from an EMBL/GenBank/DDBJ whole genome shotgun (WGS) entry which is preliminary data.</text>
</comment>
<reference evidence="1 2" key="1">
    <citation type="journal article" date="2019" name="Int. J. Syst. Evol. Microbiol.">
        <title>The Global Catalogue of Microorganisms (GCM) 10K type strain sequencing project: providing services to taxonomists for standard genome sequencing and annotation.</title>
        <authorList>
            <consortium name="The Broad Institute Genomics Platform"/>
            <consortium name="The Broad Institute Genome Sequencing Center for Infectious Disease"/>
            <person name="Wu L."/>
            <person name="Ma J."/>
        </authorList>
    </citation>
    <scope>NUCLEOTIDE SEQUENCE [LARGE SCALE GENOMIC DNA]</scope>
    <source>
        <strain evidence="1 2">NBRC 111368</strain>
    </source>
</reference>
<evidence type="ECO:0000313" key="1">
    <source>
        <dbReference type="EMBL" id="MFC6726568.1"/>
    </source>
</evidence>
<keyword evidence="2" id="KW-1185">Reference proteome</keyword>
<name>A0ABD5S639_9EURY</name>
<sequence>MHTTSLMQALTLYRSGTLTLAQAVSRAGRTESEFLTAMERYGVEHRSELPTVDAVSDRPASAD</sequence>
<dbReference type="Pfam" id="PF24001">
    <property type="entry name" value="DUF7317"/>
    <property type="match status" value="1"/>
</dbReference>
<dbReference type="Proteomes" id="UP001596328">
    <property type="component" value="Unassembled WGS sequence"/>
</dbReference>
<dbReference type="EMBL" id="JBHSWU010001221">
    <property type="protein sequence ID" value="MFC6726568.1"/>
    <property type="molecule type" value="Genomic_DNA"/>
</dbReference>
<gene>
    <name evidence="1" type="ORF">ACFQE1_19805</name>
</gene>
<accession>A0ABD5S639</accession>
<evidence type="ECO:0000313" key="2">
    <source>
        <dbReference type="Proteomes" id="UP001596328"/>
    </source>
</evidence>